<feature type="chain" id="PRO_5001991995" description="Secretion system C-terminal sorting domain-containing protein" evidence="2">
    <location>
        <begin position="21"/>
        <end position="316"/>
    </location>
</feature>
<name>A0A0A2M8P6_9FLAO</name>
<dbReference type="RefSeq" id="WP_020212338.1">
    <property type="nucleotide sequence ID" value="NZ_JRLX01000002.1"/>
</dbReference>
<dbReference type="STRING" id="1121895.GCA_000378485_01203"/>
<dbReference type="InterPro" id="IPR032675">
    <property type="entry name" value="LRR_dom_sf"/>
</dbReference>
<organism evidence="4 5">
    <name type="scientific">Flavobacterium rivuli WB 3.3-2 = DSM 21788</name>
    <dbReference type="NCBI Taxonomy" id="1121895"/>
    <lineage>
        <taxon>Bacteria</taxon>
        <taxon>Pseudomonadati</taxon>
        <taxon>Bacteroidota</taxon>
        <taxon>Flavobacteriia</taxon>
        <taxon>Flavobacteriales</taxon>
        <taxon>Flavobacteriaceae</taxon>
        <taxon>Flavobacterium</taxon>
    </lineage>
</organism>
<dbReference type="NCBIfam" id="TIGR04183">
    <property type="entry name" value="Por_Secre_tail"/>
    <property type="match status" value="1"/>
</dbReference>
<dbReference type="AlphaFoldDB" id="A0A0A2M8P6"/>
<keyword evidence="5" id="KW-1185">Reference proteome</keyword>
<dbReference type="Proteomes" id="UP000030152">
    <property type="component" value="Unassembled WGS sequence"/>
</dbReference>
<dbReference type="SUPFAM" id="SSF52058">
    <property type="entry name" value="L domain-like"/>
    <property type="match status" value="1"/>
</dbReference>
<proteinExistence type="predicted"/>
<evidence type="ECO:0000259" key="3">
    <source>
        <dbReference type="Pfam" id="PF18962"/>
    </source>
</evidence>
<protein>
    <recommendedName>
        <fullName evidence="3">Secretion system C-terminal sorting domain-containing protein</fullName>
    </recommendedName>
</protein>
<evidence type="ECO:0000256" key="1">
    <source>
        <dbReference type="ARBA" id="ARBA00022729"/>
    </source>
</evidence>
<dbReference type="Pfam" id="PF18962">
    <property type="entry name" value="Por_Secre_tail"/>
    <property type="match status" value="1"/>
</dbReference>
<evidence type="ECO:0000256" key="2">
    <source>
        <dbReference type="SAM" id="SignalP"/>
    </source>
</evidence>
<sequence>MFTKTLLTTGLVAAGFLANAQTTAIPDPAFEKALIDLAIDADGIVNGSLLTTNALAVTNLTITSPQVNNETQYITDLTGLEAFVNLENLTVNGTMAETLNVSALTALKNLNCADNILTSLDVSNNSLLESLYISGGGDVYPMNEISSIDLSNNPNINRLTATGISTINLRNGNNNSNMRIIISYLGEIPGEPGGYTCIEVDDALAAANNQPPYSEWIISHINRTYSLVESCLAATKAVKEKTIIVYPNPVSETLHIAQQDNSLIDKVALYDISGRNVREFTNISAAGVSVSGLGKGIYMLKISNGNETQSRKIIIE</sequence>
<accession>A0A0A2M8P6</accession>
<dbReference type="InterPro" id="IPR026444">
    <property type="entry name" value="Secre_tail"/>
</dbReference>
<dbReference type="EMBL" id="JRLX01000002">
    <property type="protein sequence ID" value="KGO88016.1"/>
    <property type="molecule type" value="Genomic_DNA"/>
</dbReference>
<feature type="signal peptide" evidence="2">
    <location>
        <begin position="1"/>
        <end position="20"/>
    </location>
</feature>
<comment type="caution">
    <text evidence="4">The sequence shown here is derived from an EMBL/GenBank/DDBJ whole genome shotgun (WGS) entry which is preliminary data.</text>
</comment>
<evidence type="ECO:0000313" key="4">
    <source>
        <dbReference type="EMBL" id="KGO88016.1"/>
    </source>
</evidence>
<keyword evidence="1 2" id="KW-0732">Signal</keyword>
<dbReference type="OrthoDB" id="3179827at2"/>
<evidence type="ECO:0000313" key="5">
    <source>
        <dbReference type="Proteomes" id="UP000030152"/>
    </source>
</evidence>
<dbReference type="Gene3D" id="3.80.10.10">
    <property type="entry name" value="Ribonuclease Inhibitor"/>
    <property type="match status" value="1"/>
</dbReference>
<reference evidence="4 5" key="1">
    <citation type="submission" date="2013-09" db="EMBL/GenBank/DDBJ databases">
        <authorList>
            <person name="Zeng Z."/>
            <person name="Chen C."/>
        </authorList>
    </citation>
    <scope>NUCLEOTIDE SEQUENCE [LARGE SCALE GENOMIC DNA]</scope>
    <source>
        <strain evidence="4 5">WB 3.3-2</strain>
    </source>
</reference>
<gene>
    <name evidence="4" type="ORF">Q765_02840</name>
</gene>
<feature type="domain" description="Secretion system C-terminal sorting" evidence="3">
    <location>
        <begin position="245"/>
        <end position="315"/>
    </location>
</feature>
<dbReference type="eggNOG" id="COG4886">
    <property type="taxonomic scope" value="Bacteria"/>
</dbReference>